<feature type="region of interest" description="Disordered" evidence="1">
    <location>
        <begin position="84"/>
        <end position="110"/>
    </location>
</feature>
<protein>
    <submittedName>
        <fullName evidence="2">Uncharacterized protein</fullName>
    </submittedName>
</protein>
<comment type="caution">
    <text evidence="2">The sequence shown here is derived from an EMBL/GenBank/DDBJ whole genome shotgun (WGS) entry which is preliminary data.</text>
</comment>
<accession>A0A3A9ZPE4</accession>
<evidence type="ECO:0000313" key="2">
    <source>
        <dbReference type="EMBL" id="RKN50082.1"/>
    </source>
</evidence>
<evidence type="ECO:0000256" key="1">
    <source>
        <dbReference type="SAM" id="MobiDB-lite"/>
    </source>
</evidence>
<organism evidence="2 3">
    <name type="scientific">Streptomyces klenkii</name>
    <dbReference type="NCBI Taxonomy" id="1420899"/>
    <lineage>
        <taxon>Bacteria</taxon>
        <taxon>Bacillati</taxon>
        <taxon>Actinomycetota</taxon>
        <taxon>Actinomycetes</taxon>
        <taxon>Kitasatosporales</taxon>
        <taxon>Streptomycetaceae</taxon>
        <taxon>Streptomyces</taxon>
    </lineage>
</organism>
<dbReference type="EMBL" id="RBAM01000214">
    <property type="protein sequence ID" value="RKN50082.1"/>
    <property type="molecule type" value="Genomic_DNA"/>
</dbReference>
<dbReference type="Proteomes" id="UP000270343">
    <property type="component" value="Unassembled WGS sequence"/>
</dbReference>
<name>A0A3A9ZPE4_9ACTN</name>
<gene>
    <name evidence="2" type="ORF">D7231_35865</name>
</gene>
<feature type="compositionally biased region" description="Low complexity" evidence="1">
    <location>
        <begin position="49"/>
        <end position="58"/>
    </location>
</feature>
<dbReference type="OrthoDB" id="9826672at2"/>
<reference evidence="2 3" key="1">
    <citation type="journal article" date="2015" name="Antonie Van Leeuwenhoek">
        <title>Streptomyces klenkii sp. nov., isolated from deep marine sediment.</title>
        <authorList>
            <person name="Veyisoglu A."/>
            <person name="Sahin N."/>
        </authorList>
    </citation>
    <scope>NUCLEOTIDE SEQUENCE [LARGE SCALE GENOMIC DNA]</scope>
    <source>
        <strain evidence="2 3">KCTC 29202</strain>
    </source>
</reference>
<feature type="region of interest" description="Disordered" evidence="1">
    <location>
        <begin position="49"/>
        <end position="71"/>
    </location>
</feature>
<evidence type="ECO:0000313" key="3">
    <source>
        <dbReference type="Proteomes" id="UP000270343"/>
    </source>
</evidence>
<sequence>MSAGRAAEVAARRALVAQLRAEGLSGRAIAGQLGMGEATVRRDLAWAAQQQEQAAPLPETAPPAPRRPVPGHIPAALREAFATTRGSPIPPHSPYQSGDPVQLHGFAGEQPGHRRTGFRGWVVATVGATVLTGITTTGEEWWEYWGRLHPDGQAVDLTRWCTCCQEERRRLLRAEQAQRAARGTQTALFGEVSR</sequence>
<feature type="compositionally biased region" description="Pro residues" evidence="1">
    <location>
        <begin position="59"/>
        <end position="68"/>
    </location>
</feature>
<proteinExistence type="predicted"/>
<keyword evidence="3" id="KW-1185">Reference proteome</keyword>
<dbReference type="Pfam" id="PF13384">
    <property type="entry name" value="HTH_23"/>
    <property type="match status" value="1"/>
</dbReference>
<dbReference type="AlphaFoldDB" id="A0A3A9ZPE4"/>
<dbReference type="RefSeq" id="WP_120760573.1">
    <property type="nucleotide sequence ID" value="NZ_RBAM01000214.1"/>
</dbReference>